<reference evidence="3 4" key="1">
    <citation type="journal article" date="2021" name="Hortic Res">
        <title>The domestication of Cucurbita argyrosperma as revealed by the genome of its wild relative.</title>
        <authorList>
            <person name="Barrera-Redondo J."/>
            <person name="Sanchez-de la Vega G."/>
            <person name="Aguirre-Liguori J.A."/>
            <person name="Castellanos-Morales G."/>
            <person name="Gutierrez-Guerrero Y.T."/>
            <person name="Aguirre-Dugua X."/>
            <person name="Aguirre-Planter E."/>
            <person name="Tenaillon M.I."/>
            <person name="Lira-Saade R."/>
            <person name="Eguiarte L.E."/>
        </authorList>
    </citation>
    <scope>NUCLEOTIDE SEQUENCE [LARGE SCALE GENOMIC DNA]</scope>
    <source>
        <strain evidence="3">JBR-2021</strain>
    </source>
</reference>
<keyword evidence="1" id="KW-0853">WD repeat</keyword>
<name>A0AAV6N8C0_9ROSI</name>
<dbReference type="SMART" id="SM00320">
    <property type="entry name" value="WD40"/>
    <property type="match status" value="3"/>
</dbReference>
<feature type="domain" description="FHA" evidence="2">
    <location>
        <begin position="389"/>
        <end position="455"/>
    </location>
</feature>
<dbReference type="Proteomes" id="UP000685013">
    <property type="component" value="Chromosome 8"/>
</dbReference>
<dbReference type="PROSITE" id="PS50082">
    <property type="entry name" value="WD_REPEATS_2"/>
    <property type="match status" value="1"/>
</dbReference>
<gene>
    <name evidence="3" type="primary">tstF</name>
    <name evidence="3" type="ORF">SDJN03_12513</name>
</gene>
<dbReference type="InterPro" id="IPR053290">
    <property type="entry name" value="TSET_complex_member"/>
</dbReference>
<dbReference type="InterPro" id="IPR001680">
    <property type="entry name" value="WD40_rpt"/>
</dbReference>
<comment type="caution">
    <text evidence="3">The sequence shown here is derived from an EMBL/GenBank/DDBJ whole genome shotgun (WGS) entry which is preliminary data.</text>
</comment>
<protein>
    <submittedName>
        <fullName evidence="3">TSET complex member tstF</fullName>
    </submittedName>
</protein>
<dbReference type="PANTHER" id="PTHR45521:SF2">
    <property type="entry name" value="TRANSDUCIN_WD40 REPEAT-LIKE SUPERFAMILY PROTEIN"/>
    <property type="match status" value="1"/>
</dbReference>
<evidence type="ECO:0000313" key="4">
    <source>
        <dbReference type="Proteomes" id="UP000685013"/>
    </source>
</evidence>
<dbReference type="Pfam" id="PF11707">
    <property type="entry name" value="Npa1"/>
    <property type="match status" value="1"/>
</dbReference>
<sequence>MLRLRAFRPSNEKIVKIQMHPTHPWLVTADASDHVSVWNWEHRQVIYELKAGGIDQRRLVGAKLEKLAEGEFDSKGKPTEAIRGGSVKQVSFYDDDVRFWQLWRNRSVAAEAPSAVNQVTSTLSSPAPSTKGRHFLVICCENKAIFLDLVTMRGRDVPKQDLDNKSLLCMEFLSKSSGADGPLVAFGGSDGVIRVLSMLTWKLVRRYTGGHKGSISCLMTFIASSGEALLVSGASDGLLVLWSADNSQDSRELVPKLSLKAHDGGVVAVELSRVIGGAPQLITIGADKTLALWDTISFKELRRIKPVPKLACHSVASWCHPRAPNLDILTCVKDSHIWAIEHPTYSALTRPLCELSSLVPPQVLAPNKKVRVYCMIAHPLQPHLVATGTNIGVIISELDARSLPAVAPLPTPSGSREHAAVYIVERELKLLNFQLSHTTNPSLGNNGSLSEGGRLKGDEVLQVKQVKKHISTPVPHDAYSVLSVSSSGKYLAIIWPDIPYFSIYKVSDWSIVDSGSARLLAWDTCRDRFALLESAVPPRFPVIPKGGSSRKAKEAAAAAAQAAAAAASAASSASVQVRILLDDGTSNILMRSIGSRNEPVVGLHGGALLGVAYRTSRRISPVAATAISTMPLSGFGNSGVSSFTSFDDGFSSHKSSAETTPPNFQLYSWETFQPVGALLPQPEWTAWDQTVEYCALAYQHYIVISSLRPQYRYLGDVAIPYATGAVWHRRQLFVATPTTIECVFVDAGVAPIDIETKRMKDEMKLKEAQAKAIAQHGDLALITVDGPQTVNQERITLRPPMLQVVRLASFQQAPSVPPFLSLPKQSKVDSDDSMMQKEFEERRTNEIAVGGGGVSVAVTRFPAEQKRPVGPLVVVGVRDGVLWLIDRYMSAHALSLNHPGIRCRCLAAYGDAVSAVKWASRLGREHHDDLAQFMLGMGYATEALHLPGISKRLEFDLAMQGNDLKRALQCLLTMSNSRDMGQDNTGLDLNDILSLTTKKEDIVETFQGITKFAKEFLDLIDAADATGQADIAREALKRLAAAGSLKGALQGHELRGLALRLANHGELTRLSGLVNNLISIGSGREAAFAAAVLGDNALMEKAWQDTGMLAEAVLHAHAHGRPTLKNLVESWNKMLQKELVHTVSEKTDATAAFFASLEEPKLTSLADAGKKPAIEILPPGMPTLSSSILAPKKPTPGAQGALQQPAKQLLLEAPPANPQPPPTPSDIQLSSFNTTPVEAQVPPSSINNTEHSEAVVEAAEIQNSSVHNSSSTNDAAPPSEAAPSELLKQIWFFRLTGKLMQGCDYGGLELIDERLDTHSNLGLMDTINANLEAKLKELLFKINSLEIKICSDATKEFIKLLKGEIGCKLLHLYAKTSPKCSELLDAWKLQRGKAGMRYIFSLVSAILSHPDGIYSLNDLERISTSRVLDMMARSLVEECLGDINSELGSQELKHKNAALLLMSSIVRRGSRLASGVAKNFDFKLRAFSKLTEFRQKPNQKGSKQSSRKLFIGFAMSFLEVGKPELLRWVLQQREMYSGVLRGLANDDEVTIIYVLSTLRDKVLVEESLVPPGLRSVLFGSVTLEQLATICGRENGGPAAEVAYQVLTMVCTDPCNGLMPDLKRCPNPLKGNPKRLMDLMKKLKATGVIYHRDLLLAIIRGQPTFCSTYLEEFPYNLEDFLSPTWFSVVSLTVKLVSSVSNGLSIGSIDSQSDDTTSLDNACVKNIIRCLSSRPFSRSVINKGLLHSNILVKHGTLRLLLDALKMVNSFFDVLNQASSGNKQKMLYWLSLKQELQNEVQTLLPDSQVLLTLLSSFASQSRVQAVNLKRASGLECSFHGVKRLKTTSPDHDTDIVVSGIVSAPDIDEKMMDVCSVETSEKERELMISIAELWDLDPLSTLVEVNDVEMYFHSKILDALTIYHQRLPHTLEGSFEFFISLLGNSLLLPTIVQHSLLSLLIEYVPSSSMSSTHFRTPPGMYKHLHSFMSLFIHSPDRDIKKKAYYLAQASILSTGALDQNVYEVGSWFLFLVNHDQRTSLMELETESSENLIYTVISFLCDAISTVGNNLFKYWGIVKSYISNLKDAKDVSPKFSPIIVCVLQKCLRLLSSESVAFTQLEKAVISNYVSSTLKYLLQTQVDALLLASVIESILSEVFDDHGPLDVESGSSNCEWRPLKNLLFFSRRMSTTHNEDVFAGHCHLMNDEEKICNMEFDKIEAYSTGFSTILKRTPFHVLFPVIMCARGPSSLTLPKIQDLLLLKLNELTFDDLLLSYLRLVLFWAYQIRISYRFKPIVELEQLSQICFMLLQNTLAKLLASITHSGTAGDYKGSLLRLEVQDVAETIFSHPAVVSSLSCPLNCPGDLMNDAINLNLESLVQLSGKSVNTLDRHIVNLLTTSCEYFITSCDGLDSTFREILKTFKVLIQKLFSEFRDRFDLFIDTMDLIPLLPPFFALHALNHFIPPFDLLELATWIFNRVDIKDLAVQKSEMAQIHGLSFGFGIAVISLRKATGFLQLPLSRRLQYNLFWEMDEKNACKIIDEIYTKTKVFAIHHKSEFADTCLLEVVKTICAKKSMLCDYFDQIHLAMFRFIVNLSSELVSYCVYRTNKEKAKLLFILTEASSLHLSICGLFIVDVMNKNSMDIEKEDTLNFHFSDEEFLMLLPTSLSYLNSIDVKFGKNCWYNFKSFSSVYSRILFKGLRKWKRFVTKTIFYEEFGDLVPSSTQEFIDLVNDCLLGKAVSMLRHHFAFSGDLVTVKKRLKLFSCLIPASCSTDEVLEFEVDELDSYSPSQILNFLNKVVAKISFCRVLLFPESCSIQSLPKEDTKSSEYSSARSDEEESSRLQYLSILVNIWQWIVKRFSFISDIQEKQMDNSRLFRYLELFILNNILELSTEMHDALVKLLSIPFLEQLMRFSLLYRFEDPTTLNILYSILNLLSDGRFAEDVYLQLLLAHSQFAPTIHSAPKPSHSIETFLRPMSSILRSLVIPSTNHLESNWHEDSRTTQVDLKRSVIVKIVHLLVHKQVCQGGYGKDDTVNFKELHSLLLSSYGATISETDSAILKTLNDIETIVGSDVKNLVQMDFLWGNAVSRISKERLLEQESSSNIGNDAEVHKQCRKNQFRENIPVDPRICVSTVLCFPPDRTELDDGLHMKKYQIKNLDDLIKGNFHGTEPEQYDPVYVLRFSIHALSIGYIEALEFASMGLLAIAFVSLSSANETLRKLGYETLGALKDALENGKRRKGTMRLRLLLTYVQNGIEEPWQRIPSITALFAAEASFILLEQSHHHYAALSKFLVRSSRMNRKSVPLFKNFLWSSSVNFKSERLWMLRLLYVGINVDDDARLYIKSSIHEDLQSFYVSSLSDNESKELILQVMKKSVKLQRMAFYLVEHGLFSWLCSIISTSSRRLNEDQKSFFAKQLNLVLEVVNNVISFRNICDWLQKDALEQLMEFSSYLFKLLLGGEESLIEGALVNRMLQIITSVLRISQKRKVYQPHYTLSIEGLFHIYQAVHRLDRTRLGSNSATGLKLILMNIPQKTLLSVGLKKCSDFLSWAISTALESDSRMIDKESHLGLMSESDEEHFDESLTSKLLRWLSASVIFGRISWKLDSLNLATTEKPSAETLYSLLEHVKNTGDDSSLHEFGCEELLAANIFYLQQHLKSSFTVLPVVISALCLLLLDALISAGLFHSHGADLAQLLSKIRCPEEVNPAWRWTFYQPWKDYSLELTDLQKIDEVHACQTLQVVISNILSKKPLDPQSLLPQDTEISRVFEWERNLEGLQDNLRQRGLVKVGQVAAGSYRRDCKTTRGRGKMDPGLVKAGQVIGGIARQPEVEGKNWTWGWLRYRCRPSYRRDCKTTRGRGKKSRY</sequence>
<evidence type="ECO:0000259" key="2">
    <source>
        <dbReference type="PROSITE" id="PS50006"/>
    </source>
</evidence>
<dbReference type="PANTHER" id="PTHR45521">
    <property type="entry name" value="TSET COMPLEX MEMBER TSTF"/>
    <property type="match status" value="1"/>
</dbReference>
<proteinExistence type="predicted"/>
<evidence type="ECO:0000313" key="3">
    <source>
        <dbReference type="EMBL" id="KAG6593037.1"/>
    </source>
</evidence>
<dbReference type="InterPro" id="IPR032436">
    <property type="entry name" value="URB1_C"/>
</dbReference>
<dbReference type="Pfam" id="PF16201">
    <property type="entry name" value="NopRA1"/>
    <property type="match status" value="1"/>
</dbReference>
<dbReference type="InterPro" id="IPR021714">
    <property type="entry name" value="URB1_N"/>
</dbReference>
<accession>A0AAV6N8C0</accession>
<feature type="repeat" description="WD" evidence="1">
    <location>
        <begin position="259"/>
        <end position="303"/>
    </location>
</feature>
<dbReference type="PROSITE" id="PS50006">
    <property type="entry name" value="FHA_DOMAIN"/>
    <property type="match status" value="1"/>
</dbReference>
<dbReference type="EMBL" id="JAGKQH010000008">
    <property type="protein sequence ID" value="KAG6593037.1"/>
    <property type="molecule type" value="Genomic_DNA"/>
</dbReference>
<dbReference type="InterPro" id="IPR000253">
    <property type="entry name" value="FHA_dom"/>
</dbReference>
<organism evidence="3 4">
    <name type="scientific">Cucurbita argyrosperma subsp. sororia</name>
    <dbReference type="NCBI Taxonomy" id="37648"/>
    <lineage>
        <taxon>Eukaryota</taxon>
        <taxon>Viridiplantae</taxon>
        <taxon>Streptophyta</taxon>
        <taxon>Embryophyta</taxon>
        <taxon>Tracheophyta</taxon>
        <taxon>Spermatophyta</taxon>
        <taxon>Magnoliopsida</taxon>
        <taxon>eudicotyledons</taxon>
        <taxon>Gunneridae</taxon>
        <taxon>Pentapetalae</taxon>
        <taxon>rosids</taxon>
        <taxon>fabids</taxon>
        <taxon>Cucurbitales</taxon>
        <taxon>Cucurbitaceae</taxon>
        <taxon>Cucurbiteae</taxon>
        <taxon>Cucurbita</taxon>
    </lineage>
</organism>
<keyword evidence="4" id="KW-1185">Reference proteome</keyword>
<evidence type="ECO:0000256" key="1">
    <source>
        <dbReference type="PROSITE-ProRule" id="PRU00221"/>
    </source>
</evidence>
<feature type="non-terminal residue" evidence="3">
    <location>
        <position position="1"/>
    </location>
</feature>